<evidence type="ECO:0000313" key="3">
    <source>
        <dbReference type="Proteomes" id="UP000298652"/>
    </source>
</evidence>
<accession>A0A4U6WBS2</accession>
<evidence type="ECO:0000313" key="2">
    <source>
        <dbReference type="EMBL" id="TKW38419.1"/>
    </source>
</evidence>
<name>A0A4U6WBS2_SETVI</name>
<proteinExistence type="predicted"/>
<dbReference type="Gramene" id="TKW38419">
    <property type="protein sequence ID" value="TKW38419"/>
    <property type="gene ID" value="SEVIR_1G113100v2"/>
</dbReference>
<dbReference type="AlphaFoldDB" id="A0A4U6WBS2"/>
<keyword evidence="3" id="KW-1185">Reference proteome</keyword>
<gene>
    <name evidence="2" type="ORF">SEVIR_1G113100v2</name>
</gene>
<protein>
    <submittedName>
        <fullName evidence="2">Uncharacterized protein</fullName>
    </submittedName>
</protein>
<dbReference type="EMBL" id="CM016552">
    <property type="protein sequence ID" value="TKW38419.1"/>
    <property type="molecule type" value="Genomic_DNA"/>
</dbReference>
<organism evidence="2 3">
    <name type="scientific">Setaria viridis</name>
    <name type="common">Green bristlegrass</name>
    <name type="synonym">Setaria italica subsp. viridis</name>
    <dbReference type="NCBI Taxonomy" id="4556"/>
    <lineage>
        <taxon>Eukaryota</taxon>
        <taxon>Viridiplantae</taxon>
        <taxon>Streptophyta</taxon>
        <taxon>Embryophyta</taxon>
        <taxon>Tracheophyta</taxon>
        <taxon>Spermatophyta</taxon>
        <taxon>Magnoliopsida</taxon>
        <taxon>Liliopsida</taxon>
        <taxon>Poales</taxon>
        <taxon>Poaceae</taxon>
        <taxon>PACMAD clade</taxon>
        <taxon>Panicoideae</taxon>
        <taxon>Panicodae</taxon>
        <taxon>Paniceae</taxon>
        <taxon>Cenchrinae</taxon>
        <taxon>Setaria</taxon>
    </lineage>
</organism>
<dbReference type="Proteomes" id="UP000298652">
    <property type="component" value="Chromosome 1"/>
</dbReference>
<evidence type="ECO:0000256" key="1">
    <source>
        <dbReference type="SAM" id="MobiDB-lite"/>
    </source>
</evidence>
<reference evidence="2" key="1">
    <citation type="submission" date="2019-03" db="EMBL/GenBank/DDBJ databases">
        <title>WGS assembly of Setaria viridis.</title>
        <authorList>
            <person name="Huang P."/>
            <person name="Jenkins J."/>
            <person name="Grimwood J."/>
            <person name="Barry K."/>
            <person name="Healey A."/>
            <person name="Mamidi S."/>
            <person name="Sreedasyam A."/>
            <person name="Shu S."/>
            <person name="Feldman M."/>
            <person name="Wu J."/>
            <person name="Yu Y."/>
            <person name="Chen C."/>
            <person name="Johnson J."/>
            <person name="Rokhsar D."/>
            <person name="Baxter I."/>
            <person name="Schmutz J."/>
            <person name="Brutnell T."/>
            <person name="Kellogg E."/>
        </authorList>
    </citation>
    <scope>NUCLEOTIDE SEQUENCE [LARGE SCALE GENOMIC DNA]</scope>
</reference>
<sequence>MVAAAAAALRGGLRLQDPAAARGWRQRCEGPARRSSPRSGEGGLRGASAAPVPRRLRARLGRMTITGGSSWTAATTKQAVACLQGYATMETHAILWLKRKETNSTLVSGRRERHPPMSILDT</sequence>
<feature type="region of interest" description="Disordered" evidence="1">
    <location>
        <begin position="20"/>
        <end position="53"/>
    </location>
</feature>